<dbReference type="Gene3D" id="3.40.366.10">
    <property type="entry name" value="Malonyl-Coenzyme A Acyl Carrier Protein, domain 2"/>
    <property type="match status" value="1"/>
</dbReference>
<dbReference type="PROSITE" id="PS52004">
    <property type="entry name" value="KS3_2"/>
    <property type="match status" value="1"/>
</dbReference>
<dbReference type="InterPro" id="IPR016036">
    <property type="entry name" value="Malonyl_transacylase_ACP-bd"/>
</dbReference>
<dbReference type="GO" id="GO:0004312">
    <property type="term" value="F:fatty acid synthase activity"/>
    <property type="evidence" value="ECO:0007669"/>
    <property type="project" value="TreeGrafter"/>
</dbReference>
<accession>A0A5C3KVX7</accession>
<keyword evidence="4" id="KW-0808">Transferase</keyword>
<dbReference type="InterPro" id="IPR032821">
    <property type="entry name" value="PKS_assoc"/>
</dbReference>
<dbReference type="InterPro" id="IPR014031">
    <property type="entry name" value="Ketoacyl_synth_C"/>
</dbReference>
<keyword evidence="5" id="KW-0843">Virulence</keyword>
<proteinExistence type="predicted"/>
<dbReference type="InterPro" id="IPR020841">
    <property type="entry name" value="PKS_Beta-ketoAc_synthase_dom"/>
</dbReference>
<dbReference type="Pfam" id="PF02801">
    <property type="entry name" value="Ketoacyl-synt_C"/>
    <property type="match status" value="1"/>
</dbReference>
<dbReference type="PANTHER" id="PTHR43775">
    <property type="entry name" value="FATTY ACID SYNTHASE"/>
    <property type="match status" value="1"/>
</dbReference>
<dbReference type="InterPro" id="IPR036736">
    <property type="entry name" value="ACP-like_sf"/>
</dbReference>
<dbReference type="InterPro" id="IPR014043">
    <property type="entry name" value="Acyl_transferase_dom"/>
</dbReference>
<keyword evidence="11" id="KW-1185">Reference proteome</keyword>
<dbReference type="PROSITE" id="PS52019">
    <property type="entry name" value="PKS_MFAS_DH"/>
    <property type="match status" value="1"/>
</dbReference>
<evidence type="ECO:0000256" key="1">
    <source>
        <dbReference type="ARBA" id="ARBA00005179"/>
    </source>
</evidence>
<dbReference type="Pfam" id="PF00550">
    <property type="entry name" value="PP-binding"/>
    <property type="match status" value="1"/>
</dbReference>
<feature type="domain" description="Ketosynthase family 3 (KS3)" evidence="8">
    <location>
        <begin position="4"/>
        <end position="423"/>
    </location>
</feature>
<dbReference type="GO" id="GO:0006633">
    <property type="term" value="P:fatty acid biosynthetic process"/>
    <property type="evidence" value="ECO:0007669"/>
    <property type="project" value="InterPro"/>
</dbReference>
<dbReference type="CDD" id="cd00833">
    <property type="entry name" value="PKS"/>
    <property type="match status" value="1"/>
</dbReference>
<comment type="pathway">
    <text evidence="1">Secondary metabolite biosynthesis.</text>
</comment>
<dbReference type="SMART" id="SM00822">
    <property type="entry name" value="PKS_KR"/>
    <property type="match status" value="1"/>
</dbReference>
<dbReference type="SUPFAM" id="SSF53901">
    <property type="entry name" value="Thiolase-like"/>
    <property type="match status" value="1"/>
</dbReference>
<dbReference type="Pfam" id="PF00109">
    <property type="entry name" value="ketoacyl-synt"/>
    <property type="match status" value="1"/>
</dbReference>
<evidence type="ECO:0000256" key="4">
    <source>
        <dbReference type="ARBA" id="ARBA00022679"/>
    </source>
</evidence>
<evidence type="ECO:0000313" key="11">
    <source>
        <dbReference type="Proteomes" id="UP000307440"/>
    </source>
</evidence>
<dbReference type="InterPro" id="IPR036291">
    <property type="entry name" value="NAD(P)-bd_dom_sf"/>
</dbReference>
<dbReference type="OrthoDB" id="329835at2759"/>
<evidence type="ECO:0000313" key="10">
    <source>
        <dbReference type="EMBL" id="TFK24574.1"/>
    </source>
</evidence>
<evidence type="ECO:0000256" key="6">
    <source>
        <dbReference type="ARBA" id="ARBA00023268"/>
    </source>
</evidence>
<dbReference type="Gene3D" id="3.10.129.110">
    <property type="entry name" value="Polyketide synthase dehydratase"/>
    <property type="match status" value="1"/>
</dbReference>
<dbReference type="GO" id="GO:0044550">
    <property type="term" value="P:secondary metabolite biosynthetic process"/>
    <property type="evidence" value="ECO:0007669"/>
    <property type="project" value="UniProtKB-ARBA"/>
</dbReference>
<dbReference type="Pfam" id="PF16197">
    <property type="entry name" value="KAsynt_C_assoc"/>
    <property type="match status" value="1"/>
</dbReference>
<dbReference type="InterPro" id="IPR049552">
    <property type="entry name" value="PKS_DH_N"/>
</dbReference>
<dbReference type="STRING" id="230819.A0A5C3KVX7"/>
<dbReference type="Pfam" id="PF00698">
    <property type="entry name" value="Acyl_transf_1"/>
    <property type="match status" value="1"/>
</dbReference>
<feature type="active site" description="Proton donor; for dehydratase activity" evidence="7">
    <location>
        <position position="1076"/>
    </location>
</feature>
<dbReference type="InterPro" id="IPR018201">
    <property type="entry name" value="Ketoacyl_synth_AS"/>
</dbReference>
<dbReference type="PANTHER" id="PTHR43775:SF37">
    <property type="entry name" value="SI:DKEY-61P9.11"/>
    <property type="match status" value="1"/>
</dbReference>
<dbReference type="Pfam" id="PF14765">
    <property type="entry name" value="PS-DH"/>
    <property type="match status" value="1"/>
</dbReference>
<evidence type="ECO:0000259" key="8">
    <source>
        <dbReference type="PROSITE" id="PS52004"/>
    </source>
</evidence>
<dbReference type="InterPro" id="IPR042104">
    <property type="entry name" value="PKS_dehydratase_sf"/>
</dbReference>
<feature type="region of interest" description="C-terminal hotdog fold" evidence="7">
    <location>
        <begin position="1015"/>
        <end position="1165"/>
    </location>
</feature>
<name>A0A5C3KVX7_COPMA</name>
<evidence type="ECO:0000256" key="7">
    <source>
        <dbReference type="PROSITE-ProRule" id="PRU01363"/>
    </source>
</evidence>
<dbReference type="SMART" id="SM00825">
    <property type="entry name" value="PKS_KS"/>
    <property type="match status" value="1"/>
</dbReference>
<evidence type="ECO:0008006" key="12">
    <source>
        <dbReference type="Google" id="ProtNLM"/>
    </source>
</evidence>
<reference evidence="10 11" key="1">
    <citation type="journal article" date="2019" name="Nat. Ecol. Evol.">
        <title>Megaphylogeny resolves global patterns of mushroom evolution.</title>
        <authorList>
            <person name="Varga T."/>
            <person name="Krizsan K."/>
            <person name="Foldi C."/>
            <person name="Dima B."/>
            <person name="Sanchez-Garcia M."/>
            <person name="Sanchez-Ramirez S."/>
            <person name="Szollosi G.J."/>
            <person name="Szarkandi J.G."/>
            <person name="Papp V."/>
            <person name="Albert L."/>
            <person name="Andreopoulos W."/>
            <person name="Angelini C."/>
            <person name="Antonin V."/>
            <person name="Barry K.W."/>
            <person name="Bougher N.L."/>
            <person name="Buchanan P."/>
            <person name="Buyck B."/>
            <person name="Bense V."/>
            <person name="Catcheside P."/>
            <person name="Chovatia M."/>
            <person name="Cooper J."/>
            <person name="Damon W."/>
            <person name="Desjardin D."/>
            <person name="Finy P."/>
            <person name="Geml J."/>
            <person name="Haridas S."/>
            <person name="Hughes K."/>
            <person name="Justo A."/>
            <person name="Karasinski D."/>
            <person name="Kautmanova I."/>
            <person name="Kiss B."/>
            <person name="Kocsube S."/>
            <person name="Kotiranta H."/>
            <person name="LaButti K.M."/>
            <person name="Lechner B.E."/>
            <person name="Liimatainen K."/>
            <person name="Lipzen A."/>
            <person name="Lukacs Z."/>
            <person name="Mihaltcheva S."/>
            <person name="Morgado L.N."/>
            <person name="Niskanen T."/>
            <person name="Noordeloos M.E."/>
            <person name="Ohm R.A."/>
            <person name="Ortiz-Santana B."/>
            <person name="Ovrebo C."/>
            <person name="Racz N."/>
            <person name="Riley R."/>
            <person name="Savchenko A."/>
            <person name="Shiryaev A."/>
            <person name="Soop K."/>
            <person name="Spirin V."/>
            <person name="Szebenyi C."/>
            <person name="Tomsovsky M."/>
            <person name="Tulloss R.E."/>
            <person name="Uehling J."/>
            <person name="Grigoriev I.V."/>
            <person name="Vagvolgyi C."/>
            <person name="Papp T."/>
            <person name="Martin F.M."/>
            <person name="Miettinen O."/>
            <person name="Hibbett D.S."/>
            <person name="Nagy L.G."/>
        </authorList>
    </citation>
    <scope>NUCLEOTIDE SEQUENCE [LARGE SCALE GENOMIC DNA]</scope>
    <source>
        <strain evidence="10 11">CBS 121175</strain>
    </source>
</reference>
<feature type="domain" description="PKS/mFAS DH" evidence="9">
    <location>
        <begin position="888"/>
        <end position="1165"/>
    </location>
</feature>
<dbReference type="InterPro" id="IPR049900">
    <property type="entry name" value="PKS_mFAS_DH"/>
</dbReference>
<dbReference type="Gene3D" id="3.40.50.720">
    <property type="entry name" value="NAD(P)-binding Rossmann-like Domain"/>
    <property type="match status" value="2"/>
</dbReference>
<dbReference type="SMART" id="SM00826">
    <property type="entry name" value="PKS_DH"/>
    <property type="match status" value="1"/>
</dbReference>
<dbReference type="InterPro" id="IPR049551">
    <property type="entry name" value="PKS_DH_C"/>
</dbReference>
<dbReference type="Pfam" id="PF07993">
    <property type="entry name" value="NAD_binding_4"/>
    <property type="match status" value="1"/>
</dbReference>
<dbReference type="EMBL" id="ML210198">
    <property type="protein sequence ID" value="TFK24574.1"/>
    <property type="molecule type" value="Genomic_DNA"/>
</dbReference>
<dbReference type="InterPro" id="IPR009081">
    <property type="entry name" value="PP-bd_ACP"/>
</dbReference>
<dbReference type="Pfam" id="PF08659">
    <property type="entry name" value="KR"/>
    <property type="match status" value="1"/>
</dbReference>
<keyword evidence="6" id="KW-0511">Multifunctional enzyme</keyword>
<dbReference type="Pfam" id="PF21089">
    <property type="entry name" value="PKS_DH_N"/>
    <property type="match status" value="1"/>
</dbReference>
<dbReference type="SUPFAM" id="SSF55048">
    <property type="entry name" value="Probable ACP-binding domain of malonyl-CoA ACP transacylase"/>
    <property type="match status" value="1"/>
</dbReference>
<dbReference type="InterPro" id="IPR050091">
    <property type="entry name" value="PKS_NRPS_Biosynth_Enz"/>
</dbReference>
<dbReference type="Gene3D" id="3.40.47.10">
    <property type="match status" value="1"/>
</dbReference>
<dbReference type="InterPro" id="IPR057326">
    <property type="entry name" value="KR_dom"/>
</dbReference>
<dbReference type="SUPFAM" id="SSF52151">
    <property type="entry name" value="FabD/lysophospholipase-like"/>
    <property type="match status" value="1"/>
</dbReference>
<dbReference type="PROSITE" id="PS00606">
    <property type="entry name" value="KS3_1"/>
    <property type="match status" value="1"/>
</dbReference>
<gene>
    <name evidence="10" type="ORF">FA15DRAFT_756455</name>
</gene>
<dbReference type="SUPFAM" id="SSF51735">
    <property type="entry name" value="NAD(P)-binding Rossmann-fold domains"/>
    <property type="match status" value="2"/>
</dbReference>
<sequence length="2553" mass="280108">MVGTRSIAIVGLSVELPSGNYSTENLDHASFFDFLLNSGNAYEDIPSNRFNIEAWKGNALGSVYPRKGAFLKDIDMFDHVEFGISSRDAQAMAPATRKLLENSFLALLDSGLDYRRKRVGVYTAGTNIEMTNVAEADELEARGSFGGYPAMIANRISNHLDLLGPSLPVDTACSSTLTAMHLAIQGIMSGDCEAAVVGGCQLNHRLIDWILYSQGSLLARDGRCKPFDISADGFSRAEGCIAVVIKPLESAIIDHDYIYATIQGSAINSTGAGAPPGAPVAEAQCDAMVQAFSRASRQPSDVDYVELHATGTAKGDPTEANWVGFHFQREDELLIGSVKGNIGHTEITAFLASLSKVVSIFQRRIIPPTINVTSLNPAIQWERYRLRVPTQVEPLPCRAKGKSLISIAGSGIGGSNGHVVLESPPCPTRLSPYCLTSPHLPALFVCGGLSNRTASEIGTHTQSLLADDRVSRAGLSTVLGRRAKQMTWRSFAIVWPDDKAPVAFPVPRYVSRDVPPLVFVFSGQGPQHKDMGRQLFNSFPTFRRSVIEMDEVVRRLTNRSIIYDHGLFAGDPPDVSDPWPISLTLPAICIFQIAMFDLFVSLGVKPDVIIGHSAGETAVLYTSGAAPKSMAVELAIIRGRCFTPIESMHGRMAAVACSPDELQSLLQQCRERGHHGIMDLACYNAQSAVAVSGEEKAIDALVTLAESKKIFARKLRTRVPIHSRMMEACKAEYVAALQDLFHRYPGAKRPTIPTYSTLTGNRLEHFDEEYYWSSTRNAVRFTQAMASINTIYPISTFVEISPHPVLGSYISSMANDASSTFPTVSRPKRGESSNEYSDILTLFGNLTTVGHNCVNFTLLNNCACYEADISFPKYPFAKKRWPLYPDTPGFLKQVAPRNGPLNHQHLKVNTKTHPSLGEHIIRGEPIMPAAGFLEMAIEFGASTLMKVNMRSILSLSSDKPISVHVRLDGAHWTVKSTPSKASSKAPVEQLHADGYLSFEPSPKYPNIDIEAIRGRCSRSTHSGFYRALSYFSNYGPQFQRVTNMYYGVNEALVSIVGLDNSLAREGNYILHPAILDACIQATAYRPFHGDFNPNVYYLPSRIDSFTVHQTLSKHLFPYHIYAHVEFQSWLQDEMSYDIALVDDNGVRLCTFKGLTVARHHFNPVVEPSTSYQVILQPTRISLRNAGFNEVVSTTPSSPLWSIPGLDILSRLGLNTPELFPVDNGCPKEPSPKNATSDALGAFVGALDHMEDGGHKVINALCVVPAHMNTMVQQIAAIVEERPSLFVNLYVNGDLTGINTRPSHGIIRSTSFPVSSENRFDVVLAFVGTEGPQTSFPCYTGCLAEGATLIISHSGSNSTSVAGGPSRLLYSWLQELREASFSVLQTFKDEFSFTVEAQIQHSTSSLSQHSLYRPDESFTFEYVYGQEADLQWEFSGLNTFQELDIWLLAKEGRDGDAAMGLVNALRKEYPAWMIRLVVFHPDFSDKTRRETLLALPVSLREEVNLIIAQDRSVSVPRIAPIEFKSRPRRSGKAPATRRTSQPLPIDHIEISIVGSFKQGSVTSFVGRVIDSNGTIFNINSYVFGLAASILSDVCIVDVISVHHLPEHLHDAVPAVCSLLPGFIIGILAPGISAFSRSTRLADLRVLVTHEESLAGLATAALYSDSRLPIVSVSETSTLLTLVSIQDGPFDVIISGYETPEHDQVLSTLLKKRGKMFNWITELDHMLAHDPCLINDALQVVISLMEDKFKKIHIPGNLQLPFNAVHAPAGGQVAAKLVKFDPAKSYILLGGIGTLGAHLALMMYQRGARHLVLTSRSGERSLDKNDNLVVRRIFDYLKEQEDLNIRLVAADAASRTAMKRLMSTVCPDNIGGCIILTGVLVDRPFKDMTESEFYTVCTAKVGVLEALKDYVYLPSLDFVVGFSSVSAVIGFPGQTNYDVANTILEAELAKIPNGFSFVCPGILDSTMMFAGADEATQVRLSRLASWSVTSEDCIKWFEDALYKFQNGSIFDRYMPSLDWEMVDRSIIMPYTGKHLVPPSQVDILIETEQDDHMEEIICSILGVSPSDFAPDVPFTAYGIDSLSASRLSFQLRNMVQVTQIQLLAHICLNDLRRMIDLDSNPSESSTSMPVASTTTYVPREPIEVMKDMVQKYIGHSPLRHILATGTPRAPAPGKTVLLTGTTGSLGSNILRSLLADQNVSKVYAFNRTMPGVGLKQRQQRAFEAQGISAELASSSKLTLLHVDLCEIDFNLDADMLSEISSSVTHIIHNAWTVDFVLPLTSYEDSLKGLNHLLQLASCAPNVPVFCFISTTGIFHGRQDNATTYLEEPSTDPNLSVATGYLESKWVGERIVRITGDKLGLPTKIIRAGVLSGSNTNGAWDSSHWVPALVCSGPYLGCLPEGDSVLSWISVDDAAGAIVELIDSEADVSHVVHPRSVPWNYVMQTISKILGVPLVPYPEWLSRLESAAAYQRDLDEPTGALSTPDAALRLLHFFRLGLKDINQEGGTESMGLLPKVNQDRAIRGSKTLRRIAQHQITINEDDVRRWLAYWGCLKVT</sequence>
<evidence type="ECO:0000256" key="5">
    <source>
        <dbReference type="ARBA" id="ARBA00023026"/>
    </source>
</evidence>
<dbReference type="InterPro" id="IPR001227">
    <property type="entry name" value="Ac_transferase_dom_sf"/>
</dbReference>
<keyword evidence="2" id="KW-0596">Phosphopantetheine</keyword>
<organism evidence="10 11">
    <name type="scientific">Coprinopsis marcescibilis</name>
    <name type="common">Agaric fungus</name>
    <name type="synonym">Psathyrella marcescibilis</name>
    <dbReference type="NCBI Taxonomy" id="230819"/>
    <lineage>
        <taxon>Eukaryota</taxon>
        <taxon>Fungi</taxon>
        <taxon>Dikarya</taxon>
        <taxon>Basidiomycota</taxon>
        <taxon>Agaricomycotina</taxon>
        <taxon>Agaricomycetes</taxon>
        <taxon>Agaricomycetidae</taxon>
        <taxon>Agaricales</taxon>
        <taxon>Agaricineae</taxon>
        <taxon>Psathyrellaceae</taxon>
        <taxon>Coprinopsis</taxon>
    </lineage>
</organism>
<dbReference type="InterPro" id="IPR016035">
    <property type="entry name" value="Acyl_Trfase/lysoPLipase"/>
</dbReference>
<protein>
    <recommendedName>
        <fullName evidence="12">Polyketide synthase</fullName>
    </recommendedName>
</protein>
<dbReference type="Proteomes" id="UP000307440">
    <property type="component" value="Unassembled WGS sequence"/>
</dbReference>
<evidence type="ECO:0000259" key="9">
    <source>
        <dbReference type="PROSITE" id="PS52019"/>
    </source>
</evidence>
<dbReference type="InterPro" id="IPR013968">
    <property type="entry name" value="PKS_KR"/>
</dbReference>
<dbReference type="SMART" id="SM00827">
    <property type="entry name" value="PKS_AT"/>
    <property type="match status" value="1"/>
</dbReference>
<dbReference type="Gene3D" id="1.10.1200.10">
    <property type="entry name" value="ACP-like"/>
    <property type="match status" value="1"/>
</dbReference>
<dbReference type="SUPFAM" id="SSF47336">
    <property type="entry name" value="ACP-like"/>
    <property type="match status" value="1"/>
</dbReference>
<evidence type="ECO:0000256" key="2">
    <source>
        <dbReference type="ARBA" id="ARBA00022450"/>
    </source>
</evidence>
<feature type="region of interest" description="N-terminal hotdog fold" evidence="7">
    <location>
        <begin position="888"/>
        <end position="1003"/>
    </location>
</feature>
<dbReference type="InterPro" id="IPR013120">
    <property type="entry name" value="FAR_NAD-bd"/>
</dbReference>
<dbReference type="InterPro" id="IPR014030">
    <property type="entry name" value="Ketoacyl_synth_N"/>
</dbReference>
<feature type="active site" description="Proton acceptor; for dehydratase activity" evidence="7">
    <location>
        <position position="919"/>
    </location>
</feature>
<dbReference type="GO" id="GO:0004315">
    <property type="term" value="F:3-oxoacyl-[acyl-carrier-protein] synthase activity"/>
    <property type="evidence" value="ECO:0007669"/>
    <property type="project" value="InterPro"/>
</dbReference>
<dbReference type="InterPro" id="IPR016039">
    <property type="entry name" value="Thiolase-like"/>
</dbReference>
<keyword evidence="3" id="KW-0597">Phosphoprotein</keyword>
<dbReference type="InterPro" id="IPR020807">
    <property type="entry name" value="PKS_DH"/>
</dbReference>
<evidence type="ECO:0000256" key="3">
    <source>
        <dbReference type="ARBA" id="ARBA00022553"/>
    </source>
</evidence>